<feature type="transmembrane region" description="Helical" evidence="1">
    <location>
        <begin position="145"/>
        <end position="169"/>
    </location>
</feature>
<dbReference type="EMBL" id="DS268482">
    <property type="protein sequence ID" value="EFP10121.1"/>
    <property type="molecule type" value="Genomic_DNA"/>
</dbReference>
<evidence type="ECO:0000313" key="3">
    <source>
        <dbReference type="Proteomes" id="UP000008281"/>
    </source>
</evidence>
<dbReference type="InParanoid" id="E3MVH5"/>
<dbReference type="PANTHER" id="PTHR31847">
    <property type="entry name" value="PROTEIN CBG10327"/>
    <property type="match status" value="1"/>
</dbReference>
<keyword evidence="1" id="KW-1133">Transmembrane helix</keyword>
<protein>
    <submittedName>
        <fullName evidence="2">Uncharacterized protein</fullName>
    </submittedName>
</protein>
<keyword evidence="1" id="KW-0472">Membrane</keyword>
<dbReference type="eggNOG" id="ENOG502TJ76">
    <property type="taxonomic scope" value="Eukaryota"/>
</dbReference>
<dbReference type="HOGENOM" id="CLU_092918_0_0_1"/>
<evidence type="ECO:0000256" key="1">
    <source>
        <dbReference type="SAM" id="Phobius"/>
    </source>
</evidence>
<feature type="transmembrane region" description="Helical" evidence="1">
    <location>
        <begin position="7"/>
        <end position="25"/>
    </location>
</feature>
<keyword evidence="3" id="KW-1185">Reference proteome</keyword>
<feature type="transmembrane region" description="Helical" evidence="1">
    <location>
        <begin position="94"/>
        <end position="114"/>
    </location>
</feature>
<dbReference type="OrthoDB" id="5849631at2759"/>
<name>E3MVH5_CAERE</name>
<dbReference type="FunCoup" id="E3MVH5">
    <property type="interactions" value="869"/>
</dbReference>
<dbReference type="Proteomes" id="UP000008281">
    <property type="component" value="Unassembled WGS sequence"/>
</dbReference>
<dbReference type="PANTHER" id="PTHR31847:SF1">
    <property type="entry name" value="DUF1084 DOMAIN-CONTAINING PROTEIN-RELATED"/>
    <property type="match status" value="1"/>
</dbReference>
<dbReference type="AlphaFoldDB" id="E3MVH5"/>
<dbReference type="OMA" id="VIVRISI"/>
<reference evidence="2" key="1">
    <citation type="submission" date="2007-07" db="EMBL/GenBank/DDBJ databases">
        <title>PCAP assembly of the Caenorhabditis remanei genome.</title>
        <authorList>
            <consortium name="The Caenorhabditis remanei Sequencing Consortium"/>
            <person name="Wilson R.K."/>
        </authorList>
    </citation>
    <scope>NUCLEOTIDE SEQUENCE [LARGE SCALE GENOMIC DNA]</scope>
    <source>
        <strain evidence="2">PB4641</strain>
    </source>
</reference>
<sequence length="260" mass="30389">MGAISFILYSLYLLFFPIFLFIIASNHLDLFNPQEKSWGTALYFIWIISNITFIDFHKDTRQTPESFIRIRCLSIISVLLLCFCFIFNSLKTLIMVPVYIAVIVRISIFILLIYQSIPFWLHLGLSYGDFKLFHVKTARLSKTQWLLLFLFHTLLSVGCYGLFCIDANILETDGLIDNFHFIRYACIAINILSIPMTYQSLLAWNSEKLEFVGIHPQTKLYWKGVMRKMEDGNWEVDQTPEDHDLFLSGNDCDCDNDWDL</sequence>
<organism evidence="3">
    <name type="scientific">Caenorhabditis remanei</name>
    <name type="common">Caenorhabditis vulgaris</name>
    <dbReference type="NCBI Taxonomy" id="31234"/>
    <lineage>
        <taxon>Eukaryota</taxon>
        <taxon>Metazoa</taxon>
        <taxon>Ecdysozoa</taxon>
        <taxon>Nematoda</taxon>
        <taxon>Chromadorea</taxon>
        <taxon>Rhabditida</taxon>
        <taxon>Rhabditina</taxon>
        <taxon>Rhabditomorpha</taxon>
        <taxon>Rhabditoidea</taxon>
        <taxon>Rhabditidae</taxon>
        <taxon>Peloderinae</taxon>
        <taxon>Caenorhabditis</taxon>
    </lineage>
</organism>
<keyword evidence="1" id="KW-0812">Transmembrane</keyword>
<gene>
    <name evidence="2" type="ORF">CRE_24626</name>
</gene>
<accession>E3MVH5</accession>
<feature type="transmembrane region" description="Helical" evidence="1">
    <location>
        <begin position="181"/>
        <end position="198"/>
    </location>
</feature>
<feature type="transmembrane region" description="Helical" evidence="1">
    <location>
        <begin position="37"/>
        <end position="56"/>
    </location>
</feature>
<evidence type="ECO:0000313" key="2">
    <source>
        <dbReference type="EMBL" id="EFP10121.1"/>
    </source>
</evidence>
<feature type="transmembrane region" description="Helical" evidence="1">
    <location>
        <begin position="68"/>
        <end position="88"/>
    </location>
</feature>
<proteinExistence type="predicted"/>